<dbReference type="InterPro" id="IPR012657">
    <property type="entry name" value="23S_rRNA-intervening_sequence"/>
</dbReference>
<dbReference type="Gene3D" id="1.20.1440.60">
    <property type="entry name" value="23S rRNA-intervening sequence"/>
    <property type="match status" value="1"/>
</dbReference>
<dbReference type="RefSeq" id="WP_264286858.1">
    <property type="nucleotide sequence ID" value="NZ_JAOZEV010000006.1"/>
</dbReference>
<dbReference type="Pfam" id="PF05635">
    <property type="entry name" value="23S_rRNA_IVP"/>
    <property type="match status" value="1"/>
</dbReference>
<proteinExistence type="predicted"/>
<organism evidence="1 2">
    <name type="scientific">Flavobacterium frigoritolerans</name>
    <dbReference type="NCBI Taxonomy" id="2987686"/>
    <lineage>
        <taxon>Bacteria</taxon>
        <taxon>Pseudomonadati</taxon>
        <taxon>Bacteroidota</taxon>
        <taxon>Flavobacteriia</taxon>
        <taxon>Flavobacteriales</taxon>
        <taxon>Flavobacteriaceae</taxon>
        <taxon>Flavobacterium</taxon>
    </lineage>
</organism>
<evidence type="ECO:0000313" key="2">
    <source>
        <dbReference type="Proteomes" id="UP001151133"/>
    </source>
</evidence>
<dbReference type="EMBL" id="JAOZEV010000006">
    <property type="protein sequence ID" value="MCV9932600.1"/>
    <property type="molecule type" value="Genomic_DNA"/>
</dbReference>
<dbReference type="PIRSF" id="PIRSF035652">
    <property type="entry name" value="CHP02436"/>
    <property type="match status" value="1"/>
</dbReference>
<dbReference type="Proteomes" id="UP001151133">
    <property type="component" value="Unassembled WGS sequence"/>
</dbReference>
<evidence type="ECO:0000313" key="1">
    <source>
        <dbReference type="EMBL" id="MCV9932600.1"/>
    </source>
</evidence>
<dbReference type="SUPFAM" id="SSF158446">
    <property type="entry name" value="IVS-encoded protein-like"/>
    <property type="match status" value="1"/>
</dbReference>
<keyword evidence="2" id="KW-1185">Reference proteome</keyword>
<reference evidence="1" key="1">
    <citation type="submission" date="2022-10" db="EMBL/GenBank/DDBJ databases">
        <title>Two novel species of Flavobacterium.</title>
        <authorList>
            <person name="Liu Q."/>
            <person name="Xin Y.-H."/>
        </authorList>
    </citation>
    <scope>NUCLEOTIDE SEQUENCE</scope>
    <source>
        <strain evidence="1">LS1R47</strain>
    </source>
</reference>
<accession>A0A9X2ZKV9</accession>
<comment type="caution">
    <text evidence="1">The sequence shown here is derived from an EMBL/GenBank/DDBJ whole genome shotgun (WGS) entry which is preliminary data.</text>
</comment>
<name>A0A9X2ZKV9_9FLAO</name>
<gene>
    <name evidence="1" type="ORF">OIU80_09920</name>
</gene>
<sequence>MTTDGMKVKTKKFSVMVINLAEKLPNFGSSEIIASQIIKSGTSVGADYRAVCRAKSDEELASKMEIVLEKTDETLFWIEIIAEKKWVSISELETIWKEGNELTAILVNSLKAVNNRISVMS</sequence>
<dbReference type="AlphaFoldDB" id="A0A9X2ZKV9"/>
<dbReference type="InterPro" id="IPR036583">
    <property type="entry name" value="23S_rRNA_IVS_sf"/>
</dbReference>
<dbReference type="NCBIfam" id="TIGR02436">
    <property type="entry name" value="four helix bundle protein"/>
    <property type="match status" value="1"/>
</dbReference>
<protein>
    <submittedName>
        <fullName evidence="1">Four helix bundle protein</fullName>
    </submittedName>
</protein>